<feature type="domain" description="Tyr recombinase" evidence="2">
    <location>
        <begin position="342"/>
        <end position="547"/>
    </location>
</feature>
<evidence type="ECO:0000313" key="4">
    <source>
        <dbReference type="Proteomes" id="UP000519897"/>
    </source>
</evidence>
<dbReference type="GO" id="GO:0003677">
    <property type="term" value="F:DNA binding"/>
    <property type="evidence" value="ECO:0007669"/>
    <property type="project" value="InterPro"/>
</dbReference>
<sequence length="570" mass="64578">MRTLSNSQPTLADVREALHSNRSIPDTRRRRIDNALNSVWRWSGLSLKEIPATMPALRQVMKGIEPAAHGVERPTITNARNLVMHAMKESGVVPELESYCSPNRSLSPAWAIVSARLATKHERVSIVPFLRYCSDQGIVPKAVADEHFQAFITHKDQTSFRDNQHTAVRNTAVCWNKLRRRYPDLQLQELTPPASKLRRLKYAVSDFPLSFQQSVQAYRSWMQGDDLLADNARLTIVADNTLENYLRRIHRAGNILAEALGSPEQIKDLETFVAPANFKHMIAGLHARDNSAQKSETFQTTLLFIQIARDWLQCDADHLAALEAFRKRLRQPKMAMTEKNKKLVSQFDDPAVLKRLLNAPKAIWSDMKLKVHFSNRFKLAQAQAAIGLGILTYMPIRLKNLSTLKFGENIILRAGGRSSLIIPADATKAGRSIEFDIPSDLAEMIIEFHDHIALSAFGKHPVWLFSRTDGDAKGFAQVRELIQTYFKQRVGFHMNPHAFRHLCAKLILDANPGAHTLVQELLGHKSIETSTAFYAGLDSRRAGRHHAELIRTELAREATQPRRRRQLKEC</sequence>
<dbReference type="EMBL" id="JACIEC010000015">
    <property type="protein sequence ID" value="MBB4146000.1"/>
    <property type="molecule type" value="Genomic_DNA"/>
</dbReference>
<evidence type="ECO:0000313" key="3">
    <source>
        <dbReference type="EMBL" id="MBB4146000.1"/>
    </source>
</evidence>
<proteinExistence type="predicted"/>
<gene>
    <name evidence="3" type="ORF">GGQ72_004568</name>
</gene>
<name>A0A7W6LKE2_9HYPH</name>
<protein>
    <submittedName>
        <fullName evidence="3">Integrase</fullName>
    </submittedName>
</protein>
<organism evidence="3 4">
    <name type="scientific">Rhizobium rhizoryzae</name>
    <dbReference type="NCBI Taxonomy" id="451876"/>
    <lineage>
        <taxon>Bacteria</taxon>
        <taxon>Pseudomonadati</taxon>
        <taxon>Pseudomonadota</taxon>
        <taxon>Alphaproteobacteria</taxon>
        <taxon>Hyphomicrobiales</taxon>
        <taxon>Rhizobiaceae</taxon>
        <taxon>Rhizobium/Agrobacterium group</taxon>
        <taxon>Rhizobium</taxon>
    </lineage>
</organism>
<dbReference type="AlphaFoldDB" id="A0A7W6LKE2"/>
<dbReference type="Proteomes" id="UP000519897">
    <property type="component" value="Unassembled WGS sequence"/>
</dbReference>
<dbReference type="SUPFAM" id="SSF56349">
    <property type="entry name" value="DNA breaking-rejoining enzymes"/>
    <property type="match status" value="1"/>
</dbReference>
<keyword evidence="1" id="KW-0233">DNA recombination</keyword>
<keyword evidence="4" id="KW-1185">Reference proteome</keyword>
<dbReference type="InterPro" id="IPR011010">
    <property type="entry name" value="DNA_brk_join_enz"/>
</dbReference>
<dbReference type="Pfam" id="PF00589">
    <property type="entry name" value="Phage_integrase"/>
    <property type="match status" value="1"/>
</dbReference>
<dbReference type="InterPro" id="IPR013762">
    <property type="entry name" value="Integrase-like_cat_sf"/>
</dbReference>
<comment type="caution">
    <text evidence="3">The sequence shown here is derived from an EMBL/GenBank/DDBJ whole genome shotgun (WGS) entry which is preliminary data.</text>
</comment>
<dbReference type="InterPro" id="IPR002104">
    <property type="entry name" value="Integrase_catalytic"/>
</dbReference>
<evidence type="ECO:0000259" key="2">
    <source>
        <dbReference type="PROSITE" id="PS51898"/>
    </source>
</evidence>
<dbReference type="Gene3D" id="1.10.443.10">
    <property type="entry name" value="Intergrase catalytic core"/>
    <property type="match status" value="1"/>
</dbReference>
<reference evidence="3 4" key="1">
    <citation type="submission" date="2020-08" db="EMBL/GenBank/DDBJ databases">
        <title>Genomic Encyclopedia of Type Strains, Phase IV (KMG-IV): sequencing the most valuable type-strain genomes for metagenomic binning, comparative biology and taxonomic classification.</title>
        <authorList>
            <person name="Goeker M."/>
        </authorList>
    </citation>
    <scope>NUCLEOTIDE SEQUENCE [LARGE SCALE GENOMIC DNA]</scope>
    <source>
        <strain evidence="3 4">DSM 29514</strain>
    </source>
</reference>
<dbReference type="GO" id="GO:0015074">
    <property type="term" value="P:DNA integration"/>
    <property type="evidence" value="ECO:0007669"/>
    <property type="project" value="InterPro"/>
</dbReference>
<dbReference type="RefSeq" id="WP_183898088.1">
    <property type="nucleotide sequence ID" value="NZ_JACIEC010000015.1"/>
</dbReference>
<evidence type="ECO:0000256" key="1">
    <source>
        <dbReference type="ARBA" id="ARBA00023172"/>
    </source>
</evidence>
<dbReference type="GO" id="GO:0006310">
    <property type="term" value="P:DNA recombination"/>
    <property type="evidence" value="ECO:0007669"/>
    <property type="project" value="UniProtKB-KW"/>
</dbReference>
<accession>A0A7W6LKE2</accession>
<dbReference type="PROSITE" id="PS51898">
    <property type="entry name" value="TYR_RECOMBINASE"/>
    <property type="match status" value="1"/>
</dbReference>